<name>A0A6A3N0U3_9STRA</name>
<gene>
    <name evidence="2" type="ORF">PR001_g9647</name>
</gene>
<dbReference type="EMBL" id="QXFV01000541">
    <property type="protein sequence ID" value="KAE9034637.1"/>
    <property type="molecule type" value="Genomic_DNA"/>
</dbReference>
<reference evidence="2 3" key="1">
    <citation type="submission" date="2018-09" db="EMBL/GenBank/DDBJ databases">
        <title>Genomic investigation of the strawberry pathogen Phytophthora fragariae indicates pathogenicity is determined by transcriptional variation in three key races.</title>
        <authorList>
            <person name="Adams T.M."/>
            <person name="Armitage A.D."/>
            <person name="Sobczyk M.K."/>
            <person name="Bates H.J."/>
            <person name="Dunwell J.M."/>
            <person name="Nellist C.F."/>
            <person name="Harrison R.J."/>
        </authorList>
    </citation>
    <scope>NUCLEOTIDE SEQUENCE [LARGE SCALE GENOMIC DNA]</scope>
    <source>
        <strain evidence="2 3">SCRP249</strain>
    </source>
</reference>
<dbReference type="AlphaFoldDB" id="A0A6A3N0U3"/>
<organism evidence="2 3">
    <name type="scientific">Phytophthora rubi</name>
    <dbReference type="NCBI Taxonomy" id="129364"/>
    <lineage>
        <taxon>Eukaryota</taxon>
        <taxon>Sar</taxon>
        <taxon>Stramenopiles</taxon>
        <taxon>Oomycota</taxon>
        <taxon>Peronosporomycetes</taxon>
        <taxon>Peronosporales</taxon>
        <taxon>Peronosporaceae</taxon>
        <taxon>Phytophthora</taxon>
    </lineage>
</organism>
<sequence>MVKLTRSKLSADGPEVKSMRWTVPLTKLALETRFKNPRILKKFATKTTDTKNNRATWEAVVNLFLERALIEGAWGEGEEGRSVTVSQFKNKLNAIRKAYRANRTRMLATGNRAVESASDDDQDVDVDQQHSRAFPELPFNYFLDQGEGVDETGRMQPTCDPLNVRPEYRRELGNELASLWPLLCDIFSSNPGLTGEAIIESGLNTSDGDERVDRGGVSSDSEFHSEDECSDTPSEARQTAKTAAKLKKQTQVQQQQVNSETKRPVELLNDTLRDGFNSFGRIFENRRSNRAARSMELLVENLTTSIANRTRNNNRHHMLSARALRASSRRQQICSAY</sequence>
<feature type="region of interest" description="Disordered" evidence="1">
    <location>
        <begin position="201"/>
        <end position="237"/>
    </location>
</feature>
<evidence type="ECO:0000313" key="3">
    <source>
        <dbReference type="Proteomes" id="UP000429607"/>
    </source>
</evidence>
<accession>A0A6A3N0U3</accession>
<protein>
    <submittedName>
        <fullName evidence="2">Uncharacterized protein</fullName>
    </submittedName>
</protein>
<evidence type="ECO:0000313" key="2">
    <source>
        <dbReference type="EMBL" id="KAE9034637.1"/>
    </source>
</evidence>
<dbReference type="Proteomes" id="UP000429607">
    <property type="component" value="Unassembled WGS sequence"/>
</dbReference>
<comment type="caution">
    <text evidence="2">The sequence shown here is derived from an EMBL/GenBank/DDBJ whole genome shotgun (WGS) entry which is preliminary data.</text>
</comment>
<evidence type="ECO:0000256" key="1">
    <source>
        <dbReference type="SAM" id="MobiDB-lite"/>
    </source>
</evidence>
<proteinExistence type="predicted"/>